<accession>A0A7Z7GF30</accession>
<dbReference type="InterPro" id="IPR000182">
    <property type="entry name" value="GNAT_dom"/>
</dbReference>
<reference evidence="2 3" key="1">
    <citation type="submission" date="2016-10" db="EMBL/GenBank/DDBJ databases">
        <authorList>
            <person name="Varghese N."/>
            <person name="Submissions S."/>
        </authorList>
    </citation>
    <scope>NUCLEOTIDE SEQUENCE [LARGE SCALE GENOMIC DNA]</scope>
    <source>
        <strain evidence="2 3">UNC380MFSha3.1</strain>
    </source>
</reference>
<gene>
    <name evidence="2" type="ORF">SAMN04487751_2574</name>
</gene>
<dbReference type="InterPro" id="IPR016181">
    <property type="entry name" value="Acyl_CoA_acyltransferase"/>
</dbReference>
<sequence>MNDAETDVPGLRRPDSLEDMSELRVVELSASTIVAVNNMSLKPGQEQYLAPTSYAVAGAVVNPATAWQRVVMDGDEVVGFVSANFDQEAPQEHFRSVLWRINVDADDQGRGVGRFAVKQLLEEARARGMDHVNVIYEAGDGGPEAFFRRVGFTPVDETEFGEVVAEIRL</sequence>
<evidence type="ECO:0000259" key="1">
    <source>
        <dbReference type="PROSITE" id="PS51186"/>
    </source>
</evidence>
<dbReference type="Gene3D" id="3.40.630.30">
    <property type="match status" value="1"/>
</dbReference>
<protein>
    <submittedName>
        <fullName evidence="2">Diamine N-acetyltransferase</fullName>
    </submittedName>
</protein>
<dbReference type="Proteomes" id="UP000198702">
    <property type="component" value="Unassembled WGS sequence"/>
</dbReference>
<dbReference type="GO" id="GO:0016747">
    <property type="term" value="F:acyltransferase activity, transferring groups other than amino-acyl groups"/>
    <property type="evidence" value="ECO:0007669"/>
    <property type="project" value="InterPro"/>
</dbReference>
<name>A0A7Z7GF30_9MICO</name>
<dbReference type="AlphaFoldDB" id="A0A7Z7GF30"/>
<dbReference type="EMBL" id="FOQZ01000004">
    <property type="protein sequence ID" value="SFI66427.1"/>
    <property type="molecule type" value="Genomic_DNA"/>
</dbReference>
<keyword evidence="2" id="KW-0808">Transferase</keyword>
<dbReference type="PROSITE" id="PS51186">
    <property type="entry name" value="GNAT"/>
    <property type="match status" value="1"/>
</dbReference>
<feature type="domain" description="N-acetyltransferase" evidence="1">
    <location>
        <begin position="23"/>
        <end position="169"/>
    </location>
</feature>
<proteinExistence type="predicted"/>
<comment type="caution">
    <text evidence="2">The sequence shown here is derived from an EMBL/GenBank/DDBJ whole genome shotgun (WGS) entry which is preliminary data.</text>
</comment>
<evidence type="ECO:0000313" key="2">
    <source>
        <dbReference type="EMBL" id="SFI66427.1"/>
    </source>
</evidence>
<evidence type="ECO:0000313" key="3">
    <source>
        <dbReference type="Proteomes" id="UP000198702"/>
    </source>
</evidence>
<dbReference type="SUPFAM" id="SSF55729">
    <property type="entry name" value="Acyl-CoA N-acyltransferases (Nat)"/>
    <property type="match status" value="1"/>
</dbReference>
<dbReference type="Pfam" id="PF00583">
    <property type="entry name" value="Acetyltransf_1"/>
    <property type="match status" value="1"/>
</dbReference>
<dbReference type="CDD" id="cd04301">
    <property type="entry name" value="NAT_SF"/>
    <property type="match status" value="1"/>
</dbReference>
<organism evidence="2 3">
    <name type="scientific">Microbacterium saccharophilum</name>
    <dbReference type="NCBI Taxonomy" id="1213358"/>
    <lineage>
        <taxon>Bacteria</taxon>
        <taxon>Bacillati</taxon>
        <taxon>Actinomycetota</taxon>
        <taxon>Actinomycetes</taxon>
        <taxon>Micrococcales</taxon>
        <taxon>Microbacteriaceae</taxon>
        <taxon>Microbacterium</taxon>
    </lineage>
</organism>